<keyword evidence="3 6" id="KW-0378">Hydrolase</keyword>
<dbReference type="EC" id="3.4.-.-" evidence="6"/>
<feature type="domain" description="NlpC/P60" evidence="5">
    <location>
        <begin position="1"/>
        <end position="113"/>
    </location>
</feature>
<dbReference type="EMBL" id="QWLB01000025">
    <property type="protein sequence ID" value="RIH92083.1"/>
    <property type="molecule type" value="Genomic_DNA"/>
</dbReference>
<dbReference type="InterPro" id="IPR051202">
    <property type="entry name" value="Peptidase_C40"/>
</dbReference>
<evidence type="ECO:0000313" key="7">
    <source>
        <dbReference type="Proteomes" id="UP000266178"/>
    </source>
</evidence>
<organism evidence="6 7">
    <name type="scientific">Meiothermus granaticius NBRC 107808</name>
    <dbReference type="NCBI Taxonomy" id="1227551"/>
    <lineage>
        <taxon>Bacteria</taxon>
        <taxon>Thermotogati</taxon>
        <taxon>Deinococcota</taxon>
        <taxon>Deinococci</taxon>
        <taxon>Thermales</taxon>
        <taxon>Thermaceae</taxon>
        <taxon>Meiothermus</taxon>
    </lineage>
</organism>
<evidence type="ECO:0000256" key="4">
    <source>
        <dbReference type="ARBA" id="ARBA00022807"/>
    </source>
</evidence>
<dbReference type="Proteomes" id="UP000266178">
    <property type="component" value="Unassembled WGS sequence"/>
</dbReference>
<reference evidence="6 7" key="1">
    <citation type="submission" date="2018-08" db="EMBL/GenBank/DDBJ databases">
        <title>Meiothermus granaticius genome AF-68 sequencing project.</title>
        <authorList>
            <person name="Da Costa M.S."/>
            <person name="Albuquerque L."/>
            <person name="Raposo P."/>
            <person name="Froufe H.J.C."/>
            <person name="Barroso C.S."/>
            <person name="Egas C."/>
        </authorList>
    </citation>
    <scope>NUCLEOTIDE SEQUENCE [LARGE SCALE GENOMIC DNA]</scope>
    <source>
        <strain evidence="6 7">AF-68</strain>
    </source>
</reference>
<protein>
    <submittedName>
        <fullName evidence="6">Murein DD-endopeptidase MepS/Murein LD-carboxypeptidase</fullName>
        <ecNumber evidence="6">3.4.-.-</ecNumber>
    </submittedName>
</protein>
<keyword evidence="2" id="KW-0645">Protease</keyword>
<proteinExistence type="inferred from homology"/>
<dbReference type="InterPro" id="IPR000064">
    <property type="entry name" value="NLP_P60_dom"/>
</dbReference>
<keyword evidence="6" id="KW-0121">Carboxypeptidase</keyword>
<sequence>MVLKYLGLPYVYGSSSDLAVDCSAFVQKIYADLGIKIPRTSRDQWANLTTVQGALHQGDLVFFSFGGSQVDHVGIYLGRGVFAHANSYGSRVVIESLDSPYYKKVYRGAKRIELSSAGTPASP</sequence>
<dbReference type="PANTHER" id="PTHR47053:SF1">
    <property type="entry name" value="MUREIN DD-ENDOPEPTIDASE MEPH-RELATED"/>
    <property type="match status" value="1"/>
</dbReference>
<accession>A0A399F7M1</accession>
<keyword evidence="4" id="KW-0788">Thiol protease</keyword>
<dbReference type="GO" id="GO:0004180">
    <property type="term" value="F:carboxypeptidase activity"/>
    <property type="evidence" value="ECO:0007669"/>
    <property type="project" value="UniProtKB-KW"/>
</dbReference>
<comment type="similarity">
    <text evidence="1">Belongs to the peptidase C40 family.</text>
</comment>
<dbReference type="SUPFAM" id="SSF54001">
    <property type="entry name" value="Cysteine proteinases"/>
    <property type="match status" value="1"/>
</dbReference>
<dbReference type="AlphaFoldDB" id="A0A399F7M1"/>
<evidence type="ECO:0000256" key="2">
    <source>
        <dbReference type="ARBA" id="ARBA00022670"/>
    </source>
</evidence>
<keyword evidence="7" id="KW-1185">Reference proteome</keyword>
<evidence type="ECO:0000313" key="6">
    <source>
        <dbReference type="EMBL" id="RIH92083.1"/>
    </source>
</evidence>
<evidence type="ECO:0000256" key="3">
    <source>
        <dbReference type="ARBA" id="ARBA00022801"/>
    </source>
</evidence>
<dbReference type="PROSITE" id="PS51935">
    <property type="entry name" value="NLPC_P60"/>
    <property type="match status" value="1"/>
</dbReference>
<dbReference type="Gene3D" id="3.90.1720.10">
    <property type="entry name" value="endopeptidase domain like (from Nostoc punctiforme)"/>
    <property type="match status" value="1"/>
</dbReference>
<name>A0A399F7M1_9DEIN</name>
<dbReference type="Pfam" id="PF00877">
    <property type="entry name" value="NLPC_P60"/>
    <property type="match status" value="1"/>
</dbReference>
<dbReference type="PANTHER" id="PTHR47053">
    <property type="entry name" value="MUREIN DD-ENDOPEPTIDASE MEPH-RELATED"/>
    <property type="match status" value="1"/>
</dbReference>
<gene>
    <name evidence="6" type="primary">mepS</name>
    <name evidence="6" type="ORF">Mgrana_01960</name>
</gene>
<dbReference type="GO" id="GO:0008234">
    <property type="term" value="F:cysteine-type peptidase activity"/>
    <property type="evidence" value="ECO:0007669"/>
    <property type="project" value="UniProtKB-KW"/>
</dbReference>
<evidence type="ECO:0000259" key="5">
    <source>
        <dbReference type="PROSITE" id="PS51935"/>
    </source>
</evidence>
<dbReference type="GO" id="GO:0006508">
    <property type="term" value="P:proteolysis"/>
    <property type="evidence" value="ECO:0007669"/>
    <property type="project" value="UniProtKB-KW"/>
</dbReference>
<comment type="caution">
    <text evidence="6">The sequence shown here is derived from an EMBL/GenBank/DDBJ whole genome shotgun (WGS) entry which is preliminary data.</text>
</comment>
<evidence type="ECO:0000256" key="1">
    <source>
        <dbReference type="ARBA" id="ARBA00007074"/>
    </source>
</evidence>
<dbReference type="InterPro" id="IPR038765">
    <property type="entry name" value="Papain-like_cys_pep_sf"/>
</dbReference>